<evidence type="ECO:0000313" key="1">
    <source>
        <dbReference type="EMBL" id="KIM58846.1"/>
    </source>
</evidence>
<dbReference type="InParanoid" id="A0A0C3DS71"/>
<accession>A0A0C3DS71</accession>
<keyword evidence="2" id="KW-1185">Reference proteome</keyword>
<sequence>MAAWYQPMKITTIAGGSKWYVAGSPSLSRGITAVISTGLYARTLFYTPILYS</sequence>
<reference evidence="1 2" key="1">
    <citation type="submission" date="2014-04" db="EMBL/GenBank/DDBJ databases">
        <authorList>
            <consortium name="DOE Joint Genome Institute"/>
            <person name="Kuo A."/>
            <person name="Kohler A."/>
            <person name="Nagy L.G."/>
            <person name="Floudas D."/>
            <person name="Copeland A."/>
            <person name="Barry K.W."/>
            <person name="Cichocki N."/>
            <person name="Veneault-Fourrey C."/>
            <person name="LaButti K."/>
            <person name="Lindquist E.A."/>
            <person name="Lipzen A."/>
            <person name="Lundell T."/>
            <person name="Morin E."/>
            <person name="Murat C."/>
            <person name="Sun H."/>
            <person name="Tunlid A."/>
            <person name="Henrissat B."/>
            <person name="Grigoriev I.V."/>
            <person name="Hibbett D.S."/>
            <person name="Martin F."/>
            <person name="Nordberg H.P."/>
            <person name="Cantor M.N."/>
            <person name="Hua S.X."/>
        </authorList>
    </citation>
    <scope>NUCLEOTIDE SEQUENCE [LARGE SCALE GENOMIC DNA]</scope>
    <source>
        <strain evidence="1 2">Foug A</strain>
    </source>
</reference>
<dbReference type="Proteomes" id="UP000053989">
    <property type="component" value="Unassembled WGS sequence"/>
</dbReference>
<protein>
    <submittedName>
        <fullName evidence="1">Uncharacterized protein</fullName>
    </submittedName>
</protein>
<proteinExistence type="predicted"/>
<evidence type="ECO:0000313" key="2">
    <source>
        <dbReference type="Proteomes" id="UP000053989"/>
    </source>
</evidence>
<organism evidence="1 2">
    <name type="scientific">Scleroderma citrinum Foug A</name>
    <dbReference type="NCBI Taxonomy" id="1036808"/>
    <lineage>
        <taxon>Eukaryota</taxon>
        <taxon>Fungi</taxon>
        <taxon>Dikarya</taxon>
        <taxon>Basidiomycota</taxon>
        <taxon>Agaricomycotina</taxon>
        <taxon>Agaricomycetes</taxon>
        <taxon>Agaricomycetidae</taxon>
        <taxon>Boletales</taxon>
        <taxon>Sclerodermatineae</taxon>
        <taxon>Sclerodermataceae</taxon>
        <taxon>Scleroderma</taxon>
    </lineage>
</organism>
<gene>
    <name evidence="1" type="ORF">SCLCIDRAFT_1218185</name>
</gene>
<dbReference type="HOGENOM" id="CLU_3088653_0_0_1"/>
<dbReference type="AlphaFoldDB" id="A0A0C3DS71"/>
<dbReference type="EMBL" id="KN822080">
    <property type="protein sequence ID" value="KIM58846.1"/>
    <property type="molecule type" value="Genomic_DNA"/>
</dbReference>
<reference evidence="2" key="2">
    <citation type="submission" date="2015-01" db="EMBL/GenBank/DDBJ databases">
        <title>Evolutionary Origins and Diversification of the Mycorrhizal Mutualists.</title>
        <authorList>
            <consortium name="DOE Joint Genome Institute"/>
            <consortium name="Mycorrhizal Genomics Consortium"/>
            <person name="Kohler A."/>
            <person name="Kuo A."/>
            <person name="Nagy L.G."/>
            <person name="Floudas D."/>
            <person name="Copeland A."/>
            <person name="Barry K.W."/>
            <person name="Cichocki N."/>
            <person name="Veneault-Fourrey C."/>
            <person name="LaButti K."/>
            <person name="Lindquist E.A."/>
            <person name="Lipzen A."/>
            <person name="Lundell T."/>
            <person name="Morin E."/>
            <person name="Murat C."/>
            <person name="Riley R."/>
            <person name="Ohm R."/>
            <person name="Sun H."/>
            <person name="Tunlid A."/>
            <person name="Henrissat B."/>
            <person name="Grigoriev I.V."/>
            <person name="Hibbett D.S."/>
            <person name="Martin F."/>
        </authorList>
    </citation>
    <scope>NUCLEOTIDE SEQUENCE [LARGE SCALE GENOMIC DNA]</scope>
    <source>
        <strain evidence="2">Foug A</strain>
    </source>
</reference>
<name>A0A0C3DS71_9AGAM</name>